<feature type="transmembrane region" description="Helical" evidence="5">
    <location>
        <begin position="386"/>
        <end position="405"/>
    </location>
</feature>
<organism evidence="8 9">
    <name type="scientific">Tetraparma gracilis</name>
    <dbReference type="NCBI Taxonomy" id="2962635"/>
    <lineage>
        <taxon>Eukaryota</taxon>
        <taxon>Sar</taxon>
        <taxon>Stramenopiles</taxon>
        <taxon>Ochrophyta</taxon>
        <taxon>Bolidophyceae</taxon>
        <taxon>Parmales</taxon>
        <taxon>Triparmaceae</taxon>
        <taxon>Tetraparma</taxon>
    </lineage>
</organism>
<evidence type="ECO:0000256" key="4">
    <source>
        <dbReference type="ARBA" id="ARBA00023136"/>
    </source>
</evidence>
<feature type="transmembrane region" description="Helical" evidence="5">
    <location>
        <begin position="101"/>
        <end position="123"/>
    </location>
</feature>
<proteinExistence type="predicted"/>
<feature type="domain" description="Amino acid transporter transmembrane" evidence="7">
    <location>
        <begin position="67"/>
        <end position="475"/>
    </location>
</feature>
<name>A0ABQ6M9A8_9STRA</name>
<feature type="transmembrane region" description="Helical" evidence="5">
    <location>
        <begin position="411"/>
        <end position="436"/>
    </location>
</feature>
<dbReference type="EMBL" id="BRYB01000066">
    <property type="protein sequence ID" value="GMI21955.1"/>
    <property type="molecule type" value="Genomic_DNA"/>
</dbReference>
<feature type="transmembrane region" description="Helical" evidence="5">
    <location>
        <begin position="212"/>
        <end position="232"/>
    </location>
</feature>
<feature type="transmembrane region" description="Helical" evidence="5">
    <location>
        <begin position="263"/>
        <end position="283"/>
    </location>
</feature>
<feature type="signal peptide" evidence="6">
    <location>
        <begin position="1"/>
        <end position="19"/>
    </location>
</feature>
<dbReference type="Proteomes" id="UP001165060">
    <property type="component" value="Unassembled WGS sequence"/>
</dbReference>
<evidence type="ECO:0000256" key="6">
    <source>
        <dbReference type="SAM" id="SignalP"/>
    </source>
</evidence>
<feature type="transmembrane region" description="Helical" evidence="5">
    <location>
        <begin position="303"/>
        <end position="324"/>
    </location>
</feature>
<comment type="subcellular location">
    <subcellularLocation>
        <location evidence="1">Membrane</location>
        <topology evidence="1">Multi-pass membrane protein</topology>
    </subcellularLocation>
</comment>
<evidence type="ECO:0000259" key="7">
    <source>
        <dbReference type="Pfam" id="PF01490"/>
    </source>
</evidence>
<dbReference type="PANTHER" id="PTHR22950:SF652">
    <property type="entry name" value="TRANSMEMBRANE AMINO ACID TRANSPORTER FAMILY PROTEIN"/>
    <property type="match status" value="1"/>
</dbReference>
<protein>
    <recommendedName>
        <fullName evidence="7">Amino acid transporter transmembrane domain-containing protein</fullName>
    </recommendedName>
</protein>
<evidence type="ECO:0000256" key="3">
    <source>
        <dbReference type="ARBA" id="ARBA00022989"/>
    </source>
</evidence>
<evidence type="ECO:0000256" key="5">
    <source>
        <dbReference type="SAM" id="Phobius"/>
    </source>
</evidence>
<reference evidence="8 9" key="1">
    <citation type="journal article" date="2023" name="Commun. Biol.">
        <title>Genome analysis of Parmales, the sister group of diatoms, reveals the evolutionary specialization of diatoms from phago-mixotrophs to photoautotrophs.</title>
        <authorList>
            <person name="Ban H."/>
            <person name="Sato S."/>
            <person name="Yoshikawa S."/>
            <person name="Yamada K."/>
            <person name="Nakamura Y."/>
            <person name="Ichinomiya M."/>
            <person name="Sato N."/>
            <person name="Blanc-Mathieu R."/>
            <person name="Endo H."/>
            <person name="Kuwata A."/>
            <person name="Ogata H."/>
        </authorList>
    </citation>
    <scope>NUCLEOTIDE SEQUENCE [LARGE SCALE GENOMIC DNA]</scope>
</reference>
<dbReference type="PANTHER" id="PTHR22950">
    <property type="entry name" value="AMINO ACID TRANSPORTER"/>
    <property type="match status" value="1"/>
</dbReference>
<keyword evidence="2 5" id="KW-0812">Transmembrane</keyword>
<evidence type="ECO:0000256" key="1">
    <source>
        <dbReference type="ARBA" id="ARBA00004141"/>
    </source>
</evidence>
<keyword evidence="9" id="KW-1185">Reference proteome</keyword>
<evidence type="ECO:0000256" key="2">
    <source>
        <dbReference type="ARBA" id="ARBA00022692"/>
    </source>
</evidence>
<keyword evidence="4 5" id="KW-0472">Membrane</keyword>
<dbReference type="InterPro" id="IPR013057">
    <property type="entry name" value="AA_transpt_TM"/>
</dbReference>
<feature type="transmembrane region" description="Helical" evidence="5">
    <location>
        <begin position="181"/>
        <end position="205"/>
    </location>
</feature>
<sequence length="486" mass="48938">MRTALVLAALLAPPRPAGAFLAFPPPGLLPPPSFGAPAAPAAWGLTSTAVPEPAPPPPAASNGAGGTGMVGSSFNLVKACVGAGILSLPSGVAALSSSTTAIVPAVALLAALGGVSGYSFYLIGKMCRRTGADSLTELWARTVSPKSESLVTLCTFFTPLGAALAYSIILADTFTLLASTFGLSAVTRTMSLLTVTGTTLFPLCLLSNLSALAPVSVVGVGGIVTTAAFMAYRALGSYAPGAALTATLAPALRPAFSAAPAKLLSPSALVLVSMAATAFLSHFNAPSFHAELRDNTDGRFKRLALLGFGGTFALSAAMMAAGFLTFGGASSGVILNNYSASDAGATLCRLLTGVSVVGSYPFIFSATRDSLLRLLGKETRNAKGGVPVKATTALLAAITAVASVLKNAGFVISFNGAIMGSAIIYIFPPLMFLSLLRRDKQAGVAMTGKLRAEKAFNIGMVVLGVFAALAGGTVSVLDSFLPHLLA</sequence>
<feature type="chain" id="PRO_5045907442" description="Amino acid transporter transmembrane domain-containing protein" evidence="6">
    <location>
        <begin position="20"/>
        <end position="486"/>
    </location>
</feature>
<feature type="transmembrane region" description="Helical" evidence="5">
    <location>
        <begin position="344"/>
        <end position="365"/>
    </location>
</feature>
<evidence type="ECO:0000313" key="8">
    <source>
        <dbReference type="EMBL" id="GMI21955.1"/>
    </source>
</evidence>
<evidence type="ECO:0000313" key="9">
    <source>
        <dbReference type="Proteomes" id="UP001165060"/>
    </source>
</evidence>
<dbReference type="Pfam" id="PF01490">
    <property type="entry name" value="Aa_trans"/>
    <property type="match status" value="1"/>
</dbReference>
<feature type="transmembrane region" description="Helical" evidence="5">
    <location>
        <begin position="456"/>
        <end position="477"/>
    </location>
</feature>
<keyword evidence="6" id="KW-0732">Signal</keyword>
<comment type="caution">
    <text evidence="8">The sequence shown here is derived from an EMBL/GenBank/DDBJ whole genome shotgun (WGS) entry which is preliminary data.</text>
</comment>
<feature type="transmembrane region" description="Helical" evidence="5">
    <location>
        <begin position="150"/>
        <end position="169"/>
    </location>
</feature>
<gene>
    <name evidence="8" type="ORF">TeGR_g6320</name>
</gene>
<accession>A0ABQ6M9A8</accession>
<keyword evidence="3 5" id="KW-1133">Transmembrane helix</keyword>